<dbReference type="STRING" id="1850254.LPB137_10920"/>
<proteinExistence type="predicted"/>
<evidence type="ECO:0000313" key="5">
    <source>
        <dbReference type="Proteomes" id="UP000186074"/>
    </source>
</evidence>
<dbReference type="PRINTS" id="PR00625">
    <property type="entry name" value="JDOMAIN"/>
</dbReference>
<feature type="compositionally biased region" description="Basic and acidic residues" evidence="1">
    <location>
        <begin position="185"/>
        <end position="197"/>
    </location>
</feature>
<dbReference type="InterPro" id="IPR001623">
    <property type="entry name" value="DnaJ_domain"/>
</dbReference>
<feature type="compositionally biased region" description="Basic and acidic residues" evidence="1">
    <location>
        <begin position="156"/>
        <end position="176"/>
    </location>
</feature>
<dbReference type="OrthoDB" id="9782583at2"/>
<evidence type="ECO:0000259" key="3">
    <source>
        <dbReference type="PROSITE" id="PS50076"/>
    </source>
</evidence>
<dbReference type="PROSITE" id="PS50076">
    <property type="entry name" value="DNAJ_2"/>
    <property type="match status" value="1"/>
</dbReference>
<keyword evidence="2" id="KW-1133">Transmembrane helix</keyword>
<dbReference type="InterPro" id="IPR036869">
    <property type="entry name" value="J_dom_sf"/>
</dbReference>
<dbReference type="SMART" id="SM00271">
    <property type="entry name" value="DnaJ"/>
    <property type="match status" value="1"/>
</dbReference>
<evidence type="ECO:0000313" key="4">
    <source>
        <dbReference type="EMBL" id="APW66322.1"/>
    </source>
</evidence>
<feature type="region of interest" description="Disordered" evidence="1">
    <location>
        <begin position="140"/>
        <end position="197"/>
    </location>
</feature>
<accession>A0A1P8KNZ0</accession>
<dbReference type="KEGG" id="alp:LPB137_10920"/>
<dbReference type="AlphaFoldDB" id="A0A1P8KNZ0"/>
<dbReference type="CDD" id="cd06257">
    <property type="entry name" value="DnaJ"/>
    <property type="match status" value="1"/>
</dbReference>
<evidence type="ECO:0000256" key="2">
    <source>
        <dbReference type="SAM" id="Phobius"/>
    </source>
</evidence>
<dbReference type="Proteomes" id="UP000186074">
    <property type="component" value="Chromosome"/>
</dbReference>
<feature type="transmembrane region" description="Helical" evidence="2">
    <location>
        <begin position="100"/>
        <end position="117"/>
    </location>
</feature>
<feature type="domain" description="J" evidence="3">
    <location>
        <begin position="233"/>
        <end position="292"/>
    </location>
</feature>
<keyword evidence="2" id="KW-0812">Transmembrane</keyword>
<reference evidence="4 5" key="1">
    <citation type="submission" date="2017-01" db="EMBL/GenBank/DDBJ databases">
        <title>Genome sequencing of Arcobacter sp. LPB0137.</title>
        <authorList>
            <person name="Lee G.-W."/>
            <person name="Yi H."/>
        </authorList>
    </citation>
    <scope>NUCLEOTIDE SEQUENCE [LARGE SCALE GENOMIC DNA]</scope>
    <source>
        <strain evidence="4 5">LPB0137</strain>
    </source>
</reference>
<sequence length="292" mass="34950">MEYLETFLNDIDSLNFDNSVMILIVFAISYFISKRFEKPIYRIIILLFSYYLITATSKTHILLNEDIVVSVGLIIPHVKFVFSFIADIFTSIKNMTSNTYFFFVSIFYKILRLFNWIKDILLVIKGFFFRTKKEENYSNSSHNEKQEYSYNESEDFSNRNKEQSNNDYSKKEDDYSSKNSYNGYRDNDSKKREQRYKEDFRGSYKETKEETIYEEYENLEHIADELKRFYSQSAYIILGVSENDDFSHIKKSYRALVSIYHPDKNLDEIELYTEITQNINSAYDKLKKIKGK</sequence>
<protein>
    <recommendedName>
        <fullName evidence="3">J domain-containing protein</fullName>
    </recommendedName>
</protein>
<keyword evidence="5" id="KW-1185">Reference proteome</keyword>
<dbReference type="EMBL" id="CP019070">
    <property type="protein sequence ID" value="APW66322.1"/>
    <property type="molecule type" value="Genomic_DNA"/>
</dbReference>
<name>A0A1P8KNZ0_9BACT</name>
<dbReference type="Gene3D" id="1.10.287.110">
    <property type="entry name" value="DnaJ domain"/>
    <property type="match status" value="1"/>
</dbReference>
<dbReference type="SUPFAM" id="SSF46565">
    <property type="entry name" value="Chaperone J-domain"/>
    <property type="match status" value="1"/>
</dbReference>
<feature type="transmembrane region" description="Helical" evidence="2">
    <location>
        <begin position="16"/>
        <end position="33"/>
    </location>
</feature>
<gene>
    <name evidence="4" type="ORF">LPB137_10920</name>
</gene>
<dbReference type="RefSeq" id="WP_076087958.1">
    <property type="nucleotide sequence ID" value="NZ_CP019070.1"/>
</dbReference>
<dbReference type="Pfam" id="PF00226">
    <property type="entry name" value="DnaJ"/>
    <property type="match status" value="1"/>
</dbReference>
<feature type="transmembrane region" description="Helical" evidence="2">
    <location>
        <begin position="67"/>
        <end position="88"/>
    </location>
</feature>
<feature type="transmembrane region" description="Helical" evidence="2">
    <location>
        <begin position="40"/>
        <end position="61"/>
    </location>
</feature>
<evidence type="ECO:0000256" key="1">
    <source>
        <dbReference type="SAM" id="MobiDB-lite"/>
    </source>
</evidence>
<keyword evidence="2" id="KW-0472">Membrane</keyword>
<organism evidence="4 5">
    <name type="scientific">Poseidonibacter parvus</name>
    <dbReference type="NCBI Taxonomy" id="1850254"/>
    <lineage>
        <taxon>Bacteria</taxon>
        <taxon>Pseudomonadati</taxon>
        <taxon>Campylobacterota</taxon>
        <taxon>Epsilonproteobacteria</taxon>
        <taxon>Campylobacterales</taxon>
        <taxon>Arcobacteraceae</taxon>
        <taxon>Poseidonibacter</taxon>
    </lineage>
</organism>